<evidence type="ECO:0000313" key="2">
    <source>
        <dbReference type="EMBL" id="MBU8876039.1"/>
    </source>
</evidence>
<dbReference type="EMBL" id="JAHOPB010000002">
    <property type="protein sequence ID" value="MBU8876039.1"/>
    <property type="molecule type" value="Genomic_DNA"/>
</dbReference>
<dbReference type="Proteomes" id="UP000727907">
    <property type="component" value="Unassembled WGS sequence"/>
</dbReference>
<dbReference type="PANTHER" id="PTHR34846">
    <property type="entry name" value="4-CARBOXYMUCONOLACTONE DECARBOXYLASE FAMILY PROTEIN (AFU_ORTHOLOGUE AFUA_6G11590)"/>
    <property type="match status" value="1"/>
</dbReference>
<keyword evidence="3" id="KW-1185">Reference proteome</keyword>
<dbReference type="InterPro" id="IPR003779">
    <property type="entry name" value="CMD-like"/>
</dbReference>
<dbReference type="RefSeq" id="WP_216964516.1">
    <property type="nucleotide sequence ID" value="NZ_JAHOPB010000002.1"/>
</dbReference>
<dbReference type="Pfam" id="PF02627">
    <property type="entry name" value="CMD"/>
    <property type="match status" value="1"/>
</dbReference>
<evidence type="ECO:0000313" key="3">
    <source>
        <dbReference type="Proteomes" id="UP000727907"/>
    </source>
</evidence>
<dbReference type="PANTHER" id="PTHR34846:SF5">
    <property type="entry name" value="CARBOXYMUCONOLACTONE DECARBOXYLASE-LIKE DOMAIN-CONTAINING PROTEIN"/>
    <property type="match status" value="1"/>
</dbReference>
<organism evidence="2 3">
    <name type="scientific">Reyranella humidisoli</name>
    <dbReference type="NCBI Taxonomy" id="2849149"/>
    <lineage>
        <taxon>Bacteria</taxon>
        <taxon>Pseudomonadati</taxon>
        <taxon>Pseudomonadota</taxon>
        <taxon>Alphaproteobacteria</taxon>
        <taxon>Hyphomicrobiales</taxon>
        <taxon>Reyranellaceae</taxon>
        <taxon>Reyranella</taxon>
    </lineage>
</organism>
<evidence type="ECO:0000259" key="1">
    <source>
        <dbReference type="Pfam" id="PF02627"/>
    </source>
</evidence>
<gene>
    <name evidence="2" type="ORF">KQ910_19865</name>
</gene>
<reference evidence="2 3" key="1">
    <citation type="submission" date="2021-06" db="EMBL/GenBank/DDBJ databases">
        <authorList>
            <person name="Lee D.H."/>
        </authorList>
    </citation>
    <scope>NUCLEOTIDE SEQUENCE [LARGE SCALE GENOMIC DNA]</scope>
    <source>
        <strain evidence="2 3">MMS21-HV4-11</strain>
    </source>
</reference>
<proteinExistence type="predicted"/>
<comment type="caution">
    <text evidence="2">The sequence shown here is derived from an EMBL/GenBank/DDBJ whole genome shotgun (WGS) entry which is preliminary data.</text>
</comment>
<name>A0ABS6IN65_9HYPH</name>
<feature type="domain" description="Carboxymuconolactone decarboxylase-like" evidence="1">
    <location>
        <begin position="47"/>
        <end position="121"/>
    </location>
</feature>
<sequence>MPRIAPAEAPYPPQIAAALERIMPAGVAPLVLFRTMARNPRVFERMFAGGLLDRGVLSQRQREVVIDRTTAKLGAEYEWGVHIAFFAEKVGFDADMIAATVHGPADAPCWSADEQALLAAVDDMVEQHTIGDATWARLAAHFDETQILEVIALAGYYHTISFLCRALDLPLESYGVRFPAAPRHA</sequence>
<accession>A0ABS6IN65</accession>
<protein>
    <submittedName>
        <fullName evidence="2">Carboxymuconolactone decarboxylase family protein</fullName>
    </submittedName>
</protein>